<evidence type="ECO:0000313" key="3">
    <source>
        <dbReference type="Proteomes" id="UP001331761"/>
    </source>
</evidence>
<sequence>VEEIESVLGNAFQAALARTSTPTRPMSMATPLPMSSIDSPPRKDIRREELLPKITSPLIEEPVAVKEKKPSEPELVFDEKLGEWIYPVDETLQAQLENVNYFVKLPSRYS</sequence>
<organism evidence="2 3">
    <name type="scientific">Trichostrongylus colubriformis</name>
    <name type="common">Black scour worm</name>
    <dbReference type="NCBI Taxonomy" id="6319"/>
    <lineage>
        <taxon>Eukaryota</taxon>
        <taxon>Metazoa</taxon>
        <taxon>Ecdysozoa</taxon>
        <taxon>Nematoda</taxon>
        <taxon>Chromadorea</taxon>
        <taxon>Rhabditida</taxon>
        <taxon>Rhabditina</taxon>
        <taxon>Rhabditomorpha</taxon>
        <taxon>Strongyloidea</taxon>
        <taxon>Trichostrongylidae</taxon>
        <taxon>Trichostrongylus</taxon>
    </lineage>
</organism>
<comment type="caution">
    <text evidence="2">The sequence shown here is derived from an EMBL/GenBank/DDBJ whole genome shotgun (WGS) entry which is preliminary data.</text>
</comment>
<name>A0AAN8F167_TRICO</name>
<evidence type="ECO:0000313" key="2">
    <source>
        <dbReference type="EMBL" id="KAK5970252.1"/>
    </source>
</evidence>
<feature type="non-terminal residue" evidence="2">
    <location>
        <position position="1"/>
    </location>
</feature>
<evidence type="ECO:0000256" key="1">
    <source>
        <dbReference type="SAM" id="MobiDB-lite"/>
    </source>
</evidence>
<reference evidence="2 3" key="1">
    <citation type="submission" date="2019-10" db="EMBL/GenBank/DDBJ databases">
        <title>Assembly and Annotation for the nematode Trichostrongylus colubriformis.</title>
        <authorList>
            <person name="Martin J."/>
        </authorList>
    </citation>
    <scope>NUCLEOTIDE SEQUENCE [LARGE SCALE GENOMIC DNA]</scope>
    <source>
        <strain evidence="2">G859</strain>
        <tissue evidence="2">Whole worm</tissue>
    </source>
</reference>
<gene>
    <name evidence="2" type="ORF">GCK32_015428</name>
</gene>
<protein>
    <submittedName>
        <fullName evidence="2">Uncharacterized protein</fullName>
    </submittedName>
</protein>
<keyword evidence="3" id="KW-1185">Reference proteome</keyword>
<accession>A0AAN8F167</accession>
<proteinExistence type="predicted"/>
<dbReference type="EMBL" id="WIXE01019198">
    <property type="protein sequence ID" value="KAK5970252.1"/>
    <property type="molecule type" value="Genomic_DNA"/>
</dbReference>
<dbReference type="AlphaFoldDB" id="A0AAN8F167"/>
<feature type="region of interest" description="Disordered" evidence="1">
    <location>
        <begin position="16"/>
        <end position="43"/>
    </location>
</feature>
<dbReference type="Proteomes" id="UP001331761">
    <property type="component" value="Unassembled WGS sequence"/>
</dbReference>